<feature type="region of interest" description="Disordered" evidence="1">
    <location>
        <begin position="368"/>
        <end position="393"/>
    </location>
</feature>
<evidence type="ECO:0000256" key="2">
    <source>
        <dbReference type="SAM" id="SignalP"/>
    </source>
</evidence>
<gene>
    <name evidence="4" type="ORF">GCM10009118_08980</name>
</gene>
<accession>A0ABN1MMN6</accession>
<reference evidence="4 5" key="1">
    <citation type="journal article" date="2019" name="Int. J. Syst. Evol. Microbiol.">
        <title>The Global Catalogue of Microorganisms (GCM) 10K type strain sequencing project: providing services to taxonomists for standard genome sequencing and annotation.</title>
        <authorList>
            <consortium name="The Broad Institute Genomics Platform"/>
            <consortium name="The Broad Institute Genome Sequencing Center for Infectious Disease"/>
            <person name="Wu L."/>
            <person name="Ma J."/>
        </authorList>
    </citation>
    <scope>NUCLEOTIDE SEQUENCE [LARGE SCALE GENOMIC DNA]</scope>
    <source>
        <strain evidence="4 5">JCM 16083</strain>
    </source>
</reference>
<evidence type="ECO:0000259" key="3">
    <source>
        <dbReference type="Pfam" id="PF03781"/>
    </source>
</evidence>
<keyword evidence="2" id="KW-0732">Signal</keyword>
<dbReference type="Gene3D" id="3.90.1580.10">
    <property type="entry name" value="paralog of FGE (formylglycine-generating enzyme)"/>
    <property type="match status" value="1"/>
</dbReference>
<sequence>MKTITHLFLAGITLLGIALNVNANNIQVANCGLINQNTSAGANNPANHTFIRFDLSWENSWRVSSAPANWDAAWVFVKYRVQPSEVWQHAYLSTSGHVSGSGTAASVQVGLVNEGAPHNSVSNPAVGAFVYRANSGSGSFGATNIQLKWDYVLQGINDDDVIDIQVYAVEMVYVTEGDFYLGDEGGGIGMLSEGGTASSPFQVTSEGAISISNSTGSLWGVNGTYANTNTTSNSSGYWYSTGGTGTLSAAFPKGHKGFYCMKYETSQQQYVDYLNALNSSQQSARAYTGGANRSGISLSGGTYITSAPFVANNHMSWADGICFADWTGLRPMTEFEFEKASRGASNPFPDEYAWGNTTIVQSQGITNPGADDETASNTAANTTYGPHASVPGPIRVGSHAGTGTSRVDAGASYYGMMELSGNLWERCVTMGRPEGRAFTGLHGNGEITALGSADVTNWPGDNAVGSGNRGGAWNTTATLLRVSDRSQARYTYTGRSGSHGFRAVRTVPSTPAN</sequence>
<protein>
    <recommendedName>
        <fullName evidence="3">Sulfatase-modifying factor enzyme-like domain-containing protein</fullName>
    </recommendedName>
</protein>
<dbReference type="InterPro" id="IPR042095">
    <property type="entry name" value="SUMF_sf"/>
</dbReference>
<comment type="caution">
    <text evidence="4">The sequence shown here is derived from an EMBL/GenBank/DDBJ whole genome shotgun (WGS) entry which is preliminary data.</text>
</comment>
<dbReference type="PANTHER" id="PTHR23150">
    <property type="entry name" value="SULFATASE MODIFYING FACTOR 1, 2"/>
    <property type="match status" value="1"/>
</dbReference>
<dbReference type="EMBL" id="BAAAFH010000003">
    <property type="protein sequence ID" value="GAA0874490.1"/>
    <property type="molecule type" value="Genomic_DNA"/>
</dbReference>
<keyword evidence="5" id="KW-1185">Reference proteome</keyword>
<evidence type="ECO:0000313" key="4">
    <source>
        <dbReference type="EMBL" id="GAA0874490.1"/>
    </source>
</evidence>
<proteinExistence type="predicted"/>
<organism evidence="4 5">
    <name type="scientific">Wandonia haliotis</name>
    <dbReference type="NCBI Taxonomy" id="574963"/>
    <lineage>
        <taxon>Bacteria</taxon>
        <taxon>Pseudomonadati</taxon>
        <taxon>Bacteroidota</taxon>
        <taxon>Flavobacteriia</taxon>
        <taxon>Flavobacteriales</taxon>
        <taxon>Crocinitomicaceae</taxon>
        <taxon>Wandonia</taxon>
    </lineage>
</organism>
<evidence type="ECO:0000256" key="1">
    <source>
        <dbReference type="SAM" id="MobiDB-lite"/>
    </source>
</evidence>
<dbReference type="SUPFAM" id="SSF56436">
    <property type="entry name" value="C-type lectin-like"/>
    <property type="match status" value="1"/>
</dbReference>
<name>A0ABN1MMN6_9FLAO</name>
<feature type="compositionally biased region" description="Polar residues" evidence="1">
    <location>
        <begin position="375"/>
        <end position="384"/>
    </location>
</feature>
<evidence type="ECO:0000313" key="5">
    <source>
        <dbReference type="Proteomes" id="UP001501126"/>
    </source>
</evidence>
<feature type="domain" description="Sulfatase-modifying factor enzyme-like" evidence="3">
    <location>
        <begin position="256"/>
        <end position="505"/>
    </location>
</feature>
<dbReference type="RefSeq" id="WP_343785386.1">
    <property type="nucleotide sequence ID" value="NZ_BAAAFH010000003.1"/>
</dbReference>
<dbReference type="InterPro" id="IPR016187">
    <property type="entry name" value="CTDL_fold"/>
</dbReference>
<dbReference type="PANTHER" id="PTHR23150:SF19">
    <property type="entry name" value="FORMYLGLYCINE-GENERATING ENZYME"/>
    <property type="match status" value="1"/>
</dbReference>
<dbReference type="Pfam" id="PF03781">
    <property type="entry name" value="FGE-sulfatase"/>
    <property type="match status" value="1"/>
</dbReference>
<dbReference type="Proteomes" id="UP001501126">
    <property type="component" value="Unassembled WGS sequence"/>
</dbReference>
<feature type="signal peptide" evidence="2">
    <location>
        <begin position="1"/>
        <end position="23"/>
    </location>
</feature>
<dbReference type="InterPro" id="IPR051043">
    <property type="entry name" value="Sulfatase_Mod_Factor_Kinase"/>
</dbReference>
<feature type="chain" id="PRO_5046136987" description="Sulfatase-modifying factor enzyme-like domain-containing protein" evidence="2">
    <location>
        <begin position="24"/>
        <end position="513"/>
    </location>
</feature>
<dbReference type="InterPro" id="IPR005532">
    <property type="entry name" value="SUMF_dom"/>
</dbReference>